<name>N1V285_9MICC</name>
<keyword evidence="6" id="KW-0800">Toxin</keyword>
<keyword evidence="9" id="KW-1185">Reference proteome</keyword>
<dbReference type="PANTHER" id="PTHR35901:SF1">
    <property type="entry name" value="EXONUCLEASE VAPC9"/>
    <property type="match status" value="1"/>
</dbReference>
<protein>
    <recommendedName>
        <fullName evidence="6">Ribonuclease VapC</fullName>
        <shortName evidence="6">RNase VapC</shortName>
        <ecNumber evidence="6">3.1.-.-</ecNumber>
    </recommendedName>
    <alternativeName>
        <fullName evidence="6">Toxin VapC</fullName>
    </alternativeName>
</protein>
<evidence type="ECO:0000256" key="5">
    <source>
        <dbReference type="ARBA" id="ARBA00022842"/>
    </source>
</evidence>
<keyword evidence="1 6" id="KW-1277">Toxin-antitoxin system</keyword>
<proteinExistence type="inferred from homology"/>
<feature type="binding site" evidence="6">
    <location>
        <position position="10"/>
    </location>
    <ligand>
        <name>Mg(2+)</name>
        <dbReference type="ChEBI" id="CHEBI:18420"/>
    </ligand>
</feature>
<dbReference type="GO" id="GO:0090729">
    <property type="term" value="F:toxin activity"/>
    <property type="evidence" value="ECO:0007669"/>
    <property type="project" value="UniProtKB-KW"/>
</dbReference>
<dbReference type="CDD" id="cd09873">
    <property type="entry name" value="PIN_Pae0151-like"/>
    <property type="match status" value="1"/>
</dbReference>
<evidence type="ECO:0000313" key="8">
    <source>
        <dbReference type="EMBL" id="EMY32343.1"/>
    </source>
</evidence>
<gene>
    <name evidence="6" type="primary">vapC</name>
    <name evidence="8" type="ORF">D477_020648</name>
</gene>
<comment type="cofactor">
    <cofactor evidence="6">
        <name>Mg(2+)</name>
        <dbReference type="ChEBI" id="CHEBI:18420"/>
    </cofactor>
</comment>
<dbReference type="Proteomes" id="UP000010729">
    <property type="component" value="Unassembled WGS sequence"/>
</dbReference>
<evidence type="ECO:0000259" key="7">
    <source>
        <dbReference type="Pfam" id="PF01850"/>
    </source>
</evidence>
<dbReference type="HAMAP" id="MF_00265">
    <property type="entry name" value="VapC_Nob1"/>
    <property type="match status" value="1"/>
</dbReference>
<dbReference type="OrthoDB" id="4377304at2"/>
<evidence type="ECO:0000256" key="1">
    <source>
        <dbReference type="ARBA" id="ARBA00022649"/>
    </source>
</evidence>
<comment type="similarity">
    <text evidence="6">Belongs to the PINc/VapC protein family.</text>
</comment>
<dbReference type="GO" id="GO:0016787">
    <property type="term" value="F:hydrolase activity"/>
    <property type="evidence" value="ECO:0007669"/>
    <property type="project" value="UniProtKB-KW"/>
</dbReference>
<dbReference type="Pfam" id="PF01850">
    <property type="entry name" value="PIN"/>
    <property type="match status" value="1"/>
</dbReference>
<dbReference type="EC" id="3.1.-.-" evidence="6"/>
<feature type="domain" description="PIN" evidence="7">
    <location>
        <begin position="7"/>
        <end position="122"/>
    </location>
</feature>
<comment type="caution">
    <text evidence="8">The sequence shown here is derived from an EMBL/GenBank/DDBJ whole genome shotgun (WGS) entry which is preliminary data.</text>
</comment>
<dbReference type="AlphaFoldDB" id="N1V285"/>
<dbReference type="InterPro" id="IPR022907">
    <property type="entry name" value="VapC_family"/>
</dbReference>
<keyword evidence="4 6" id="KW-0378">Hydrolase</keyword>
<dbReference type="PANTHER" id="PTHR35901">
    <property type="entry name" value="RIBONUCLEASE VAPC3"/>
    <property type="match status" value="1"/>
</dbReference>
<reference evidence="8 9" key="1">
    <citation type="journal article" date="2013" name="Genome Announc.">
        <title>Draft Genome Sequence of Arthrobacter crystallopoietes Strain BAB-32, Revealing Genes for Bioremediation.</title>
        <authorList>
            <person name="Joshi M.N."/>
            <person name="Pandit A.S."/>
            <person name="Sharma A."/>
            <person name="Pandya R.V."/>
            <person name="Desai S.M."/>
            <person name="Saxena A.K."/>
            <person name="Bagatharia S.B."/>
        </authorList>
    </citation>
    <scope>NUCLEOTIDE SEQUENCE [LARGE SCALE GENOMIC DNA]</scope>
    <source>
        <strain evidence="8 9">BAB-32</strain>
    </source>
</reference>
<organism evidence="8 9">
    <name type="scientific">Arthrobacter crystallopoietes BAB-32</name>
    <dbReference type="NCBI Taxonomy" id="1246476"/>
    <lineage>
        <taxon>Bacteria</taxon>
        <taxon>Bacillati</taxon>
        <taxon>Actinomycetota</taxon>
        <taxon>Actinomycetes</taxon>
        <taxon>Micrococcales</taxon>
        <taxon>Micrococcaceae</taxon>
        <taxon>Crystallibacter</taxon>
    </lineage>
</organism>
<evidence type="ECO:0000256" key="4">
    <source>
        <dbReference type="ARBA" id="ARBA00022801"/>
    </source>
</evidence>
<accession>N1V285</accession>
<evidence type="ECO:0000256" key="2">
    <source>
        <dbReference type="ARBA" id="ARBA00022722"/>
    </source>
</evidence>
<keyword evidence="2 6" id="KW-0540">Nuclease</keyword>
<dbReference type="Gene3D" id="3.40.50.1010">
    <property type="entry name" value="5'-nuclease"/>
    <property type="match status" value="1"/>
</dbReference>
<dbReference type="SUPFAM" id="SSF88723">
    <property type="entry name" value="PIN domain-like"/>
    <property type="match status" value="1"/>
</dbReference>
<dbReference type="GO" id="GO:0000287">
    <property type="term" value="F:magnesium ion binding"/>
    <property type="evidence" value="ECO:0007669"/>
    <property type="project" value="UniProtKB-UniRule"/>
</dbReference>
<dbReference type="GO" id="GO:0004540">
    <property type="term" value="F:RNA nuclease activity"/>
    <property type="evidence" value="ECO:0007669"/>
    <property type="project" value="InterPro"/>
</dbReference>
<keyword evidence="5 6" id="KW-0460">Magnesium</keyword>
<dbReference type="InterPro" id="IPR002716">
    <property type="entry name" value="PIN_dom"/>
</dbReference>
<evidence type="ECO:0000256" key="3">
    <source>
        <dbReference type="ARBA" id="ARBA00022723"/>
    </source>
</evidence>
<keyword evidence="3 6" id="KW-0479">Metal-binding</keyword>
<feature type="binding site" evidence="6">
    <location>
        <position position="100"/>
    </location>
    <ligand>
        <name>Mg(2+)</name>
        <dbReference type="ChEBI" id="CHEBI:18420"/>
    </ligand>
</feature>
<evidence type="ECO:0000256" key="6">
    <source>
        <dbReference type="HAMAP-Rule" id="MF_00265"/>
    </source>
</evidence>
<sequence length="135" mass="14607">MTGGSGIVVDASVIVAALTASKEYQEWAQTVLKSGPNEAPELVLFEAANILRRLELAGQLSARQAATAFQELSDWPVQLWPFGPLASRIWQLRQSVTAYDAAYVALAEQLDLPLATLDRRLVAAHGPACRFLTAD</sequence>
<dbReference type="EMBL" id="ANPE02000288">
    <property type="protein sequence ID" value="EMY32343.1"/>
    <property type="molecule type" value="Genomic_DNA"/>
</dbReference>
<dbReference type="RefSeq" id="WP_005274663.1">
    <property type="nucleotide sequence ID" value="NZ_ANPE02000288.1"/>
</dbReference>
<comment type="function">
    <text evidence="6">Toxic component of a toxin-antitoxin (TA) system. An RNase.</text>
</comment>
<dbReference type="InterPro" id="IPR029060">
    <property type="entry name" value="PIN-like_dom_sf"/>
</dbReference>
<dbReference type="InterPro" id="IPR044153">
    <property type="entry name" value="PIN_Pae0151-like"/>
</dbReference>
<evidence type="ECO:0000313" key="9">
    <source>
        <dbReference type="Proteomes" id="UP000010729"/>
    </source>
</evidence>
<dbReference type="InterPro" id="IPR051619">
    <property type="entry name" value="TypeII_TA_RNase_PINc/VapC"/>
</dbReference>